<accession>J3P3M3</accession>
<evidence type="ECO:0000313" key="2">
    <source>
        <dbReference type="EnsemblFungi" id="EJT74267"/>
    </source>
</evidence>
<dbReference type="EnsemblFungi" id="EJT74267">
    <property type="protein sequence ID" value="EJT74267"/>
    <property type="gene ID" value="GGTG_08110"/>
</dbReference>
<proteinExistence type="predicted"/>
<gene>
    <name evidence="2" type="primary">20348568</name>
    <name evidence="1" type="ORF">GGTG_08110</name>
</gene>
<dbReference type="HOGENOM" id="CLU_1138058_0_0_1"/>
<reference evidence="2" key="5">
    <citation type="submission" date="2018-04" db="UniProtKB">
        <authorList>
            <consortium name="EnsemblFungi"/>
        </authorList>
    </citation>
    <scope>IDENTIFICATION</scope>
    <source>
        <strain evidence="2">R3-111a-1</strain>
    </source>
</reference>
<reference evidence="3" key="1">
    <citation type="submission" date="2010-07" db="EMBL/GenBank/DDBJ databases">
        <title>The genome sequence of Gaeumannomyces graminis var. tritici strain R3-111a-1.</title>
        <authorList>
            <consortium name="The Broad Institute Genome Sequencing Platform"/>
            <person name="Ma L.-J."/>
            <person name="Dead R."/>
            <person name="Young S."/>
            <person name="Zeng Q."/>
            <person name="Koehrsen M."/>
            <person name="Alvarado L."/>
            <person name="Berlin A."/>
            <person name="Chapman S.B."/>
            <person name="Chen Z."/>
            <person name="Freedman E."/>
            <person name="Gellesch M."/>
            <person name="Goldberg J."/>
            <person name="Griggs A."/>
            <person name="Gujja S."/>
            <person name="Heilman E.R."/>
            <person name="Heiman D."/>
            <person name="Hepburn T."/>
            <person name="Howarth C."/>
            <person name="Jen D."/>
            <person name="Larson L."/>
            <person name="Mehta T."/>
            <person name="Neiman D."/>
            <person name="Pearson M."/>
            <person name="Roberts A."/>
            <person name="Saif S."/>
            <person name="Shea T."/>
            <person name="Shenoy N."/>
            <person name="Sisk P."/>
            <person name="Stolte C."/>
            <person name="Sykes S."/>
            <person name="Walk T."/>
            <person name="White J."/>
            <person name="Yandava C."/>
            <person name="Haas B."/>
            <person name="Nusbaum C."/>
            <person name="Birren B."/>
        </authorList>
    </citation>
    <scope>NUCLEOTIDE SEQUENCE [LARGE SCALE GENOMIC DNA]</scope>
    <source>
        <strain evidence="3">R3-111a-1</strain>
    </source>
</reference>
<name>J3P3M3_GAET3</name>
<dbReference type="AlphaFoldDB" id="J3P3M3"/>
<keyword evidence="3" id="KW-1185">Reference proteome</keyword>
<reference evidence="1" key="2">
    <citation type="submission" date="2010-07" db="EMBL/GenBank/DDBJ databases">
        <authorList>
            <consortium name="The Broad Institute Genome Sequencing Platform"/>
            <consortium name="Broad Institute Genome Sequencing Center for Infectious Disease"/>
            <person name="Ma L.-J."/>
            <person name="Dead R."/>
            <person name="Young S."/>
            <person name="Zeng Q."/>
            <person name="Koehrsen M."/>
            <person name="Alvarado L."/>
            <person name="Berlin A."/>
            <person name="Chapman S.B."/>
            <person name="Chen Z."/>
            <person name="Freedman E."/>
            <person name="Gellesch M."/>
            <person name="Goldberg J."/>
            <person name="Griggs A."/>
            <person name="Gujja S."/>
            <person name="Heilman E.R."/>
            <person name="Heiman D."/>
            <person name="Hepburn T."/>
            <person name="Howarth C."/>
            <person name="Jen D."/>
            <person name="Larson L."/>
            <person name="Mehta T."/>
            <person name="Neiman D."/>
            <person name="Pearson M."/>
            <person name="Roberts A."/>
            <person name="Saif S."/>
            <person name="Shea T."/>
            <person name="Shenoy N."/>
            <person name="Sisk P."/>
            <person name="Stolte C."/>
            <person name="Sykes S."/>
            <person name="Walk T."/>
            <person name="White J."/>
            <person name="Yandava C."/>
            <person name="Haas B."/>
            <person name="Nusbaum C."/>
            <person name="Birren B."/>
        </authorList>
    </citation>
    <scope>NUCLEOTIDE SEQUENCE</scope>
    <source>
        <strain evidence="1">R3-111a-1</strain>
    </source>
</reference>
<evidence type="ECO:0000313" key="1">
    <source>
        <dbReference type="EMBL" id="EJT74267.1"/>
    </source>
</evidence>
<dbReference type="GeneID" id="20348568"/>
<evidence type="ECO:0000313" key="3">
    <source>
        <dbReference type="Proteomes" id="UP000006039"/>
    </source>
</evidence>
<reference evidence="2" key="4">
    <citation type="journal article" date="2015" name="G3 (Bethesda)">
        <title>Genome sequences of three phytopathogenic species of the Magnaporthaceae family of fungi.</title>
        <authorList>
            <person name="Okagaki L.H."/>
            <person name="Nunes C.C."/>
            <person name="Sailsbery J."/>
            <person name="Clay B."/>
            <person name="Brown D."/>
            <person name="John T."/>
            <person name="Oh Y."/>
            <person name="Young N."/>
            <person name="Fitzgerald M."/>
            <person name="Haas B.J."/>
            <person name="Zeng Q."/>
            <person name="Young S."/>
            <person name="Adiconis X."/>
            <person name="Fan L."/>
            <person name="Levin J.Z."/>
            <person name="Mitchell T.K."/>
            <person name="Okubara P.A."/>
            <person name="Farman M.L."/>
            <person name="Kohn L.M."/>
            <person name="Birren B."/>
            <person name="Ma L.-J."/>
            <person name="Dean R.A."/>
        </authorList>
    </citation>
    <scope>NUCLEOTIDE SEQUENCE</scope>
    <source>
        <strain evidence="2">R3-111a-1</strain>
    </source>
</reference>
<dbReference type="VEuPathDB" id="FungiDB:GGTG_08110"/>
<sequence>MSGAAPQPLGARDGFSEAAAIGALCVRQSVEPHRLPDGRPEKDAASPGTIQVIRGRAEVCADFGGPPRGAGRNLANKSNGNLPYWAHVNRARAVSGQRGGARRLRVTWRRSKAQRPWSATWRARWESPRIVVAVSAAPQPQRIDLRASFQGSTRRSLQRQAAQVGLGGRNASCRERVGRGSSVPPLGVDFVLAQLHPVSLRPFLGLGRVAFGAAPDSTVGSGSELLGSCQSWASKVRKLSKTRA</sequence>
<dbReference type="RefSeq" id="XP_009224211.1">
    <property type="nucleotide sequence ID" value="XM_009225947.1"/>
</dbReference>
<protein>
    <submittedName>
        <fullName evidence="1 2">Uncharacterized protein</fullName>
    </submittedName>
</protein>
<dbReference type="Proteomes" id="UP000006039">
    <property type="component" value="Unassembled WGS sequence"/>
</dbReference>
<reference evidence="1" key="3">
    <citation type="submission" date="2010-09" db="EMBL/GenBank/DDBJ databases">
        <title>Annotation of Gaeumannomyces graminis var. tritici R3-111a-1.</title>
        <authorList>
            <consortium name="The Broad Institute Genome Sequencing Platform"/>
            <person name="Ma L.-J."/>
            <person name="Dead R."/>
            <person name="Young S.K."/>
            <person name="Zeng Q."/>
            <person name="Gargeya S."/>
            <person name="Fitzgerald M."/>
            <person name="Haas B."/>
            <person name="Abouelleil A."/>
            <person name="Alvarado L."/>
            <person name="Arachchi H.M."/>
            <person name="Berlin A."/>
            <person name="Brown A."/>
            <person name="Chapman S.B."/>
            <person name="Chen Z."/>
            <person name="Dunbar C."/>
            <person name="Freedman E."/>
            <person name="Gearin G."/>
            <person name="Gellesch M."/>
            <person name="Goldberg J."/>
            <person name="Griggs A."/>
            <person name="Gujja S."/>
            <person name="Heiman D."/>
            <person name="Howarth C."/>
            <person name="Larson L."/>
            <person name="Lui A."/>
            <person name="MacDonald P.J.P."/>
            <person name="Mehta T."/>
            <person name="Montmayeur A."/>
            <person name="Murphy C."/>
            <person name="Neiman D."/>
            <person name="Pearson M."/>
            <person name="Priest M."/>
            <person name="Roberts A."/>
            <person name="Saif S."/>
            <person name="Shea T."/>
            <person name="Shenoy N."/>
            <person name="Sisk P."/>
            <person name="Stolte C."/>
            <person name="Sykes S."/>
            <person name="Yandava C."/>
            <person name="Wortman J."/>
            <person name="Nusbaum C."/>
            <person name="Birren B."/>
        </authorList>
    </citation>
    <scope>NUCLEOTIDE SEQUENCE</scope>
    <source>
        <strain evidence="1">R3-111a-1</strain>
    </source>
</reference>
<organism evidence="1">
    <name type="scientific">Gaeumannomyces tritici (strain R3-111a-1)</name>
    <name type="common">Wheat and barley take-all root rot fungus</name>
    <name type="synonym">Gaeumannomyces graminis var. tritici</name>
    <dbReference type="NCBI Taxonomy" id="644352"/>
    <lineage>
        <taxon>Eukaryota</taxon>
        <taxon>Fungi</taxon>
        <taxon>Dikarya</taxon>
        <taxon>Ascomycota</taxon>
        <taxon>Pezizomycotina</taxon>
        <taxon>Sordariomycetes</taxon>
        <taxon>Sordariomycetidae</taxon>
        <taxon>Magnaporthales</taxon>
        <taxon>Magnaporthaceae</taxon>
        <taxon>Gaeumannomyces</taxon>
    </lineage>
</organism>
<dbReference type="EMBL" id="GL385398">
    <property type="protein sequence ID" value="EJT74267.1"/>
    <property type="molecule type" value="Genomic_DNA"/>
</dbReference>